<gene>
    <name evidence="12" type="ORF">SAMN05192543_10791</name>
</gene>
<keyword evidence="3 9" id="KW-0813">Transport</keyword>
<keyword evidence="7 9" id="KW-1133">Transmembrane helix</keyword>
<evidence type="ECO:0000256" key="8">
    <source>
        <dbReference type="ARBA" id="ARBA00023136"/>
    </source>
</evidence>
<keyword evidence="5 9" id="KW-0997">Cell inner membrane</keyword>
<keyword evidence="13" id="KW-1185">Reference proteome</keyword>
<dbReference type="Proteomes" id="UP000199548">
    <property type="component" value="Unassembled WGS sequence"/>
</dbReference>
<dbReference type="InterPro" id="IPR050739">
    <property type="entry name" value="MFP"/>
</dbReference>
<reference evidence="12 13" key="1">
    <citation type="submission" date="2016-10" db="EMBL/GenBank/DDBJ databases">
        <authorList>
            <person name="de Groot N.N."/>
        </authorList>
    </citation>
    <scope>NUCLEOTIDE SEQUENCE [LARGE SCALE GENOMIC DNA]</scope>
    <source>
        <strain evidence="12 13">LMG 23650</strain>
    </source>
</reference>
<dbReference type="Gene3D" id="2.40.50.100">
    <property type="match status" value="1"/>
</dbReference>
<dbReference type="Pfam" id="PF25988">
    <property type="entry name" value="HH_CyaD"/>
    <property type="match status" value="1"/>
</dbReference>
<evidence type="ECO:0000256" key="2">
    <source>
        <dbReference type="ARBA" id="ARBA00009477"/>
    </source>
</evidence>
<dbReference type="STRING" id="420953.SAMN05192543_10791"/>
<dbReference type="RefSeq" id="WP_091016156.1">
    <property type="nucleotide sequence ID" value="NZ_CP041745.1"/>
</dbReference>
<evidence type="ECO:0000259" key="10">
    <source>
        <dbReference type="Pfam" id="PF25988"/>
    </source>
</evidence>
<evidence type="ECO:0000313" key="13">
    <source>
        <dbReference type="Proteomes" id="UP000199548"/>
    </source>
</evidence>
<evidence type="ECO:0000259" key="11">
    <source>
        <dbReference type="Pfam" id="PF26002"/>
    </source>
</evidence>
<dbReference type="GO" id="GO:0015031">
    <property type="term" value="P:protein transport"/>
    <property type="evidence" value="ECO:0007669"/>
    <property type="project" value="InterPro"/>
</dbReference>
<comment type="similarity">
    <text evidence="2 9">Belongs to the membrane fusion protein (MFP) (TC 8.A.1) family.</text>
</comment>
<feature type="transmembrane region" description="Helical" evidence="9">
    <location>
        <begin position="59"/>
        <end position="80"/>
    </location>
</feature>
<dbReference type="PANTHER" id="PTHR30386">
    <property type="entry name" value="MEMBRANE FUSION SUBUNIT OF EMRAB-TOLC MULTIDRUG EFFLUX PUMP"/>
    <property type="match status" value="1"/>
</dbReference>
<evidence type="ECO:0000313" key="12">
    <source>
        <dbReference type="EMBL" id="SFJ42449.1"/>
    </source>
</evidence>
<dbReference type="PANTHER" id="PTHR30386:SF26">
    <property type="entry name" value="TRANSPORT PROTEIN COMB"/>
    <property type="match status" value="1"/>
</dbReference>
<feature type="domain" description="AprE-like beta-barrel" evidence="11">
    <location>
        <begin position="360"/>
        <end position="449"/>
    </location>
</feature>
<evidence type="ECO:0000256" key="9">
    <source>
        <dbReference type="RuleBase" id="RU365093"/>
    </source>
</evidence>
<evidence type="ECO:0000256" key="7">
    <source>
        <dbReference type="ARBA" id="ARBA00022989"/>
    </source>
</evidence>
<accession>A0A1I3R9V1</accession>
<keyword evidence="8 9" id="KW-0472">Membrane</keyword>
<dbReference type="InterPro" id="IPR058982">
    <property type="entry name" value="Beta-barrel_AprE"/>
</dbReference>
<dbReference type="InterPro" id="IPR059040">
    <property type="entry name" value="HH_CyaD-like"/>
</dbReference>
<dbReference type="EMBL" id="FOQU01000007">
    <property type="protein sequence ID" value="SFJ42449.1"/>
    <property type="molecule type" value="Genomic_DNA"/>
</dbReference>
<dbReference type="GO" id="GO:0005886">
    <property type="term" value="C:plasma membrane"/>
    <property type="evidence" value="ECO:0007669"/>
    <property type="project" value="UniProtKB-SubCell"/>
</dbReference>
<keyword evidence="6 9" id="KW-0812">Transmembrane</keyword>
<dbReference type="AlphaFoldDB" id="A0A1I3R9V1"/>
<dbReference type="Gene3D" id="2.40.30.170">
    <property type="match status" value="1"/>
</dbReference>
<keyword evidence="4 9" id="KW-1003">Cell membrane</keyword>
<sequence>MMLYLQATADLLRRYAQVFRSAWSIREALDSPRRTGDELDFLPSSLELVEKPPHPAPRWTLRILVALSVAILAVAIFGHLDIVATAKGKVLPSDRVKVIQPAITGVARRILVHDGQRVQAGQLLLELDTTQAAADSDRARKDRVDAELAISGARAALDAQTSNTVPKLAPVPDASPEAQRQAQALVESQVRELADKVASASGELQKRIAEKMTAEAEIAKLVATAPLARQEADDYRKLSVGDYVSKHDYLDKEQTALTSEHELIAQRSHANELAAAIVEQRADIATTIATFRKDQLDTLTKAQQELQHSSDDETKATTRQGLLSLTAPVTGTVQQLSVHTLGGVVTTAQTLMEIVPDDALEVEASIENKDVGFVEAGQEASVKVDAFPYTQYGFLKGRVIAVANDAVPDKKTGLVFTARIRLPGNTLNIHGKPVAITPGMQVTADIRTGKRSVAQYFLSPLVENVQESMRER</sequence>
<evidence type="ECO:0000256" key="4">
    <source>
        <dbReference type="ARBA" id="ARBA00022475"/>
    </source>
</evidence>
<dbReference type="SUPFAM" id="SSF111369">
    <property type="entry name" value="HlyD-like secretion proteins"/>
    <property type="match status" value="1"/>
</dbReference>
<comment type="subcellular location">
    <subcellularLocation>
        <location evidence="1 9">Cell inner membrane</location>
        <topology evidence="1 9">Single-pass membrane protein</topology>
    </subcellularLocation>
</comment>
<dbReference type="Pfam" id="PF26002">
    <property type="entry name" value="Beta-barrel_AprE"/>
    <property type="match status" value="1"/>
</dbReference>
<evidence type="ECO:0000256" key="6">
    <source>
        <dbReference type="ARBA" id="ARBA00022692"/>
    </source>
</evidence>
<evidence type="ECO:0000256" key="1">
    <source>
        <dbReference type="ARBA" id="ARBA00004377"/>
    </source>
</evidence>
<name>A0A1I3R9V1_9BURK</name>
<evidence type="ECO:0000256" key="5">
    <source>
        <dbReference type="ARBA" id="ARBA00022519"/>
    </source>
</evidence>
<dbReference type="OrthoDB" id="9775513at2"/>
<dbReference type="PRINTS" id="PR01490">
    <property type="entry name" value="RTXTOXIND"/>
</dbReference>
<protein>
    <recommendedName>
        <fullName evidence="9">Membrane fusion protein (MFP) family protein</fullName>
    </recommendedName>
</protein>
<feature type="domain" description="CyaD-like alpha-helical hairpin" evidence="10">
    <location>
        <begin position="128"/>
        <end position="323"/>
    </location>
</feature>
<proteinExistence type="inferred from homology"/>
<dbReference type="InterPro" id="IPR010129">
    <property type="entry name" value="T1SS_HlyD"/>
</dbReference>
<organism evidence="12 13">
    <name type="scientific">Paraburkholderia megapolitana</name>
    <dbReference type="NCBI Taxonomy" id="420953"/>
    <lineage>
        <taxon>Bacteria</taxon>
        <taxon>Pseudomonadati</taxon>
        <taxon>Pseudomonadota</taxon>
        <taxon>Betaproteobacteria</taxon>
        <taxon>Burkholderiales</taxon>
        <taxon>Burkholderiaceae</taxon>
        <taxon>Paraburkholderia</taxon>
    </lineage>
</organism>
<dbReference type="NCBIfam" id="TIGR01843">
    <property type="entry name" value="type_I_hlyD"/>
    <property type="match status" value="1"/>
</dbReference>
<evidence type="ECO:0000256" key="3">
    <source>
        <dbReference type="ARBA" id="ARBA00022448"/>
    </source>
</evidence>